<name>A0A1R3L6A9_ASPOF</name>
<evidence type="ECO:0000256" key="5">
    <source>
        <dbReference type="ARBA" id="ARBA00022692"/>
    </source>
</evidence>
<dbReference type="Proteomes" id="UP000243459">
    <property type="component" value="Unassembled WGS sequence"/>
</dbReference>
<keyword evidence="10" id="KW-1185">Reference proteome</keyword>
<sequence length="126" mass="13444">MEIRRKSVREAIKRSETPTRQPPALLVGGGGGGRPPPPSASAARAATQPGARVLTPRLARSSSCLTRLPHAAPSLVSYFMGRHPVGSGRVDYARSRIADTAREVKDYARERGIYFPGRIKDAAPGA</sequence>
<dbReference type="GO" id="GO:0009791">
    <property type="term" value="P:post-embryonic development"/>
    <property type="evidence" value="ECO:0007669"/>
    <property type="project" value="UniProtKB-ARBA"/>
</dbReference>
<evidence type="ECO:0000256" key="7">
    <source>
        <dbReference type="ARBA" id="ARBA00023136"/>
    </source>
</evidence>
<dbReference type="GO" id="GO:0016020">
    <property type="term" value="C:membrane"/>
    <property type="evidence" value="ECO:0007669"/>
    <property type="project" value="UniProtKB-SubCell"/>
</dbReference>
<dbReference type="GO" id="GO:0048608">
    <property type="term" value="P:reproductive structure development"/>
    <property type="evidence" value="ECO:0007669"/>
    <property type="project" value="UniProtKB-ARBA"/>
</dbReference>
<organism evidence="9 10">
    <name type="scientific">Asparagus officinalis</name>
    <name type="common">Garden asparagus</name>
    <dbReference type="NCBI Taxonomy" id="4686"/>
    <lineage>
        <taxon>Eukaryota</taxon>
        <taxon>Viridiplantae</taxon>
        <taxon>Streptophyta</taxon>
        <taxon>Embryophyta</taxon>
        <taxon>Tracheophyta</taxon>
        <taxon>Spermatophyta</taxon>
        <taxon>Magnoliopsida</taxon>
        <taxon>Liliopsida</taxon>
        <taxon>Asparagales</taxon>
        <taxon>Asparagaceae</taxon>
        <taxon>Asparagoideae</taxon>
        <taxon>Asparagus</taxon>
    </lineage>
</organism>
<dbReference type="EMBL" id="KV863741">
    <property type="protein sequence ID" value="ONK55138.1"/>
    <property type="molecule type" value="Genomic_DNA"/>
</dbReference>
<dbReference type="GO" id="GO:0012511">
    <property type="term" value="C:monolayer-surrounded lipid storage body"/>
    <property type="evidence" value="ECO:0007669"/>
    <property type="project" value="InterPro"/>
</dbReference>
<evidence type="ECO:0000313" key="9">
    <source>
        <dbReference type="EMBL" id="ONK55138.1"/>
    </source>
</evidence>
<evidence type="ECO:0000256" key="6">
    <source>
        <dbReference type="ARBA" id="ARBA00022989"/>
    </source>
</evidence>
<feature type="compositionally biased region" description="Low complexity" evidence="8">
    <location>
        <begin position="40"/>
        <end position="53"/>
    </location>
</feature>
<evidence type="ECO:0000256" key="1">
    <source>
        <dbReference type="ARBA" id="ARBA00004141"/>
    </source>
</evidence>
<comment type="subcellular location">
    <subcellularLocation>
        <location evidence="2">Lipid droplet</location>
    </subcellularLocation>
    <subcellularLocation>
        <location evidence="1">Membrane</location>
        <topology evidence="1">Multi-pass membrane protein</topology>
    </subcellularLocation>
</comment>
<proteinExistence type="inferred from homology"/>
<protein>
    <submittedName>
        <fullName evidence="9">Uncharacterized protein</fullName>
    </submittedName>
</protein>
<keyword evidence="5" id="KW-0812">Transmembrane</keyword>
<evidence type="ECO:0000256" key="2">
    <source>
        <dbReference type="ARBA" id="ARBA00004502"/>
    </source>
</evidence>
<gene>
    <name evidence="9" type="ORF">A4U43_UnF7130</name>
</gene>
<dbReference type="Pfam" id="PF01277">
    <property type="entry name" value="Oleosin"/>
    <property type="match status" value="1"/>
</dbReference>
<accession>A0A1R3L6A9</accession>
<evidence type="ECO:0000256" key="4">
    <source>
        <dbReference type="ARBA" id="ARBA00022677"/>
    </source>
</evidence>
<feature type="region of interest" description="Disordered" evidence="8">
    <location>
        <begin position="1"/>
        <end position="53"/>
    </location>
</feature>
<feature type="compositionally biased region" description="Basic and acidic residues" evidence="8">
    <location>
        <begin position="1"/>
        <end position="17"/>
    </location>
</feature>
<dbReference type="AlphaFoldDB" id="A0A1R3L6A9"/>
<comment type="similarity">
    <text evidence="3">Belongs to the oleosin family.</text>
</comment>
<dbReference type="Gramene" id="ONK55138">
    <property type="protein sequence ID" value="ONK55138"/>
    <property type="gene ID" value="A4U43_UnF7130"/>
</dbReference>
<evidence type="ECO:0000313" key="10">
    <source>
        <dbReference type="Proteomes" id="UP000243459"/>
    </source>
</evidence>
<keyword evidence="6" id="KW-1133">Transmembrane helix</keyword>
<evidence type="ECO:0000256" key="3">
    <source>
        <dbReference type="ARBA" id="ARBA00010858"/>
    </source>
</evidence>
<keyword evidence="4" id="KW-0551">Lipid droplet</keyword>
<dbReference type="InterPro" id="IPR000136">
    <property type="entry name" value="Oleosin"/>
</dbReference>
<reference evidence="10" key="1">
    <citation type="journal article" date="2017" name="Nat. Commun.">
        <title>The asparagus genome sheds light on the origin and evolution of a young Y chromosome.</title>
        <authorList>
            <person name="Harkess A."/>
            <person name="Zhou J."/>
            <person name="Xu C."/>
            <person name="Bowers J.E."/>
            <person name="Van der Hulst R."/>
            <person name="Ayyampalayam S."/>
            <person name="Mercati F."/>
            <person name="Riccardi P."/>
            <person name="McKain M.R."/>
            <person name="Kakrana A."/>
            <person name="Tang H."/>
            <person name="Ray J."/>
            <person name="Groenendijk J."/>
            <person name="Arikit S."/>
            <person name="Mathioni S.M."/>
            <person name="Nakano M."/>
            <person name="Shan H."/>
            <person name="Telgmann-Rauber A."/>
            <person name="Kanno A."/>
            <person name="Yue Z."/>
            <person name="Chen H."/>
            <person name="Li W."/>
            <person name="Chen Y."/>
            <person name="Xu X."/>
            <person name="Zhang Y."/>
            <person name="Luo S."/>
            <person name="Chen H."/>
            <person name="Gao J."/>
            <person name="Mao Z."/>
            <person name="Pires J.C."/>
            <person name="Luo M."/>
            <person name="Kudrna D."/>
            <person name="Wing R.A."/>
            <person name="Meyers B.C."/>
            <person name="Yi K."/>
            <person name="Kong H."/>
            <person name="Lavrijsen P."/>
            <person name="Sunseri F."/>
            <person name="Falavigna A."/>
            <person name="Ye Y."/>
            <person name="Leebens-Mack J.H."/>
            <person name="Chen G."/>
        </authorList>
    </citation>
    <scope>NUCLEOTIDE SEQUENCE [LARGE SCALE GENOMIC DNA]</scope>
    <source>
        <strain evidence="10">cv. DH0086</strain>
    </source>
</reference>
<evidence type="ECO:0000256" key="8">
    <source>
        <dbReference type="SAM" id="MobiDB-lite"/>
    </source>
</evidence>
<keyword evidence="7" id="KW-0472">Membrane</keyword>